<evidence type="ECO:0000313" key="3">
    <source>
        <dbReference type="Proteomes" id="UP000233551"/>
    </source>
</evidence>
<feature type="region of interest" description="Disordered" evidence="1">
    <location>
        <begin position="1"/>
        <end position="50"/>
    </location>
</feature>
<comment type="caution">
    <text evidence="2">The sequence shown here is derived from an EMBL/GenBank/DDBJ whole genome shotgun (WGS) entry which is preliminary data.</text>
</comment>
<sequence>MVTERYPKVDEYPPQVYPSVPAGYPPQGYPPQPQSMRHATQYQQPPPKQNEVGFLEGCPRVQAQEGPAKLLGAQAHKVALRVPQAKSLSGDSSSLLRSPKGRGLITYHSTGSLCLFDSVC</sequence>
<proteinExistence type="predicted"/>
<gene>
    <name evidence="2" type="ORF">CRG98_008819</name>
</gene>
<keyword evidence="3" id="KW-1185">Reference proteome</keyword>
<evidence type="ECO:0000313" key="2">
    <source>
        <dbReference type="EMBL" id="PKI70789.1"/>
    </source>
</evidence>
<evidence type="ECO:0000256" key="1">
    <source>
        <dbReference type="SAM" id="MobiDB-lite"/>
    </source>
</evidence>
<dbReference type="EMBL" id="PGOL01000429">
    <property type="protein sequence ID" value="PKI70789.1"/>
    <property type="molecule type" value="Genomic_DNA"/>
</dbReference>
<organism evidence="2 3">
    <name type="scientific">Punica granatum</name>
    <name type="common">Pomegranate</name>
    <dbReference type="NCBI Taxonomy" id="22663"/>
    <lineage>
        <taxon>Eukaryota</taxon>
        <taxon>Viridiplantae</taxon>
        <taxon>Streptophyta</taxon>
        <taxon>Embryophyta</taxon>
        <taxon>Tracheophyta</taxon>
        <taxon>Spermatophyta</taxon>
        <taxon>Magnoliopsida</taxon>
        <taxon>eudicotyledons</taxon>
        <taxon>Gunneridae</taxon>
        <taxon>Pentapetalae</taxon>
        <taxon>rosids</taxon>
        <taxon>malvids</taxon>
        <taxon>Myrtales</taxon>
        <taxon>Lythraceae</taxon>
        <taxon>Punica</taxon>
    </lineage>
</organism>
<accession>A0A2I0KQR9</accession>
<dbReference type="AlphaFoldDB" id="A0A2I0KQR9"/>
<name>A0A2I0KQR9_PUNGR</name>
<dbReference type="Proteomes" id="UP000233551">
    <property type="component" value="Unassembled WGS sequence"/>
</dbReference>
<feature type="compositionally biased region" description="Pro residues" evidence="1">
    <location>
        <begin position="23"/>
        <end position="33"/>
    </location>
</feature>
<feature type="compositionally biased region" description="Basic and acidic residues" evidence="1">
    <location>
        <begin position="1"/>
        <end position="11"/>
    </location>
</feature>
<protein>
    <submittedName>
        <fullName evidence="2">Uncharacterized protein</fullName>
    </submittedName>
</protein>
<reference evidence="2 3" key="1">
    <citation type="submission" date="2017-11" db="EMBL/GenBank/DDBJ databases">
        <title>De-novo sequencing of pomegranate (Punica granatum L.) genome.</title>
        <authorList>
            <person name="Akparov Z."/>
            <person name="Amiraslanov A."/>
            <person name="Hajiyeva S."/>
            <person name="Abbasov M."/>
            <person name="Kaur K."/>
            <person name="Hamwieh A."/>
            <person name="Solovyev V."/>
            <person name="Salamov A."/>
            <person name="Braich B."/>
            <person name="Kosarev P."/>
            <person name="Mahmoud A."/>
            <person name="Hajiyev E."/>
            <person name="Babayeva S."/>
            <person name="Izzatullayeva V."/>
            <person name="Mammadov A."/>
            <person name="Mammadov A."/>
            <person name="Sharifova S."/>
            <person name="Ojaghi J."/>
            <person name="Eynullazada K."/>
            <person name="Bayramov B."/>
            <person name="Abdulazimova A."/>
            <person name="Shahmuradov I."/>
        </authorList>
    </citation>
    <scope>NUCLEOTIDE SEQUENCE [LARGE SCALE GENOMIC DNA]</scope>
    <source>
        <strain evidence="3">cv. AG2017</strain>
        <tissue evidence="2">Leaf</tissue>
    </source>
</reference>